<comment type="caution">
    <text evidence="11">The sequence shown here is derived from an EMBL/GenBank/DDBJ whole genome shotgun (WGS) entry which is preliminary data.</text>
</comment>
<evidence type="ECO:0000256" key="1">
    <source>
        <dbReference type="ARBA" id="ARBA00006711"/>
    </source>
</evidence>
<dbReference type="GO" id="GO:0000428">
    <property type="term" value="C:DNA-directed RNA polymerase complex"/>
    <property type="evidence" value="ECO:0007669"/>
    <property type="project" value="UniProtKB-KW"/>
</dbReference>
<evidence type="ECO:0000256" key="8">
    <source>
        <dbReference type="ARBA" id="ARBA00029924"/>
    </source>
</evidence>
<reference evidence="11 12" key="1">
    <citation type="submission" date="2016-11" db="EMBL/GenBank/DDBJ databases">
        <title>Draft Genome Sequences of Nine Cyanobacterial Strains from Diverse Habitats.</title>
        <authorList>
            <person name="Zhu T."/>
            <person name="Hou S."/>
            <person name="Lu X."/>
            <person name="Hess W.R."/>
        </authorList>
    </citation>
    <scope>NUCLEOTIDE SEQUENCE [LARGE SCALE GENOMIC DNA]</scope>
    <source>
        <strain evidence="11 12">IAM M-71</strain>
    </source>
</reference>
<proteinExistence type="inferred from homology"/>
<dbReference type="HAMAP" id="MF_00366">
    <property type="entry name" value="RNApol_bact_RpoZ"/>
    <property type="match status" value="1"/>
</dbReference>
<dbReference type="RefSeq" id="WP_073592500.1">
    <property type="nucleotide sequence ID" value="NZ_MRCE01000004.1"/>
</dbReference>
<gene>
    <name evidence="10" type="primary">rpoZ</name>
    <name evidence="11" type="ORF">NIES2119_05910</name>
</gene>
<dbReference type="Proteomes" id="UP000185860">
    <property type="component" value="Unassembled WGS sequence"/>
</dbReference>
<comment type="catalytic activity">
    <reaction evidence="9 10">
        <text>RNA(n) + a ribonucleoside 5'-triphosphate = RNA(n+1) + diphosphate</text>
        <dbReference type="Rhea" id="RHEA:21248"/>
        <dbReference type="Rhea" id="RHEA-COMP:14527"/>
        <dbReference type="Rhea" id="RHEA-COMP:17342"/>
        <dbReference type="ChEBI" id="CHEBI:33019"/>
        <dbReference type="ChEBI" id="CHEBI:61557"/>
        <dbReference type="ChEBI" id="CHEBI:140395"/>
        <dbReference type="EC" id="2.7.7.6"/>
    </reaction>
</comment>
<dbReference type="STRING" id="454136.NIES2119_05910"/>
<keyword evidence="4 10" id="KW-0240">DNA-directed RNA polymerase</keyword>
<dbReference type="EC" id="2.7.7.6" evidence="2 10"/>
<dbReference type="NCBIfam" id="NF001574">
    <property type="entry name" value="PRK00392.2-5"/>
    <property type="match status" value="1"/>
</dbReference>
<dbReference type="AlphaFoldDB" id="A0A1U7IQY2"/>
<comment type="function">
    <text evidence="10">Promotes RNA polymerase assembly. Latches the N- and C-terminal regions of the beta' subunit thereby facilitating its interaction with the beta and alpha subunits.</text>
</comment>
<name>A0A1U7IQY2_9CYAN</name>
<evidence type="ECO:0000313" key="12">
    <source>
        <dbReference type="Proteomes" id="UP000185860"/>
    </source>
</evidence>
<dbReference type="GO" id="GO:0003899">
    <property type="term" value="F:DNA-directed RNA polymerase activity"/>
    <property type="evidence" value="ECO:0007669"/>
    <property type="project" value="UniProtKB-UniRule"/>
</dbReference>
<evidence type="ECO:0000256" key="5">
    <source>
        <dbReference type="ARBA" id="ARBA00022679"/>
    </source>
</evidence>
<evidence type="ECO:0000256" key="9">
    <source>
        <dbReference type="ARBA" id="ARBA00048552"/>
    </source>
</evidence>
<organism evidence="11 12">
    <name type="scientific">[Phormidium ambiguum] IAM M-71</name>
    <dbReference type="NCBI Taxonomy" id="454136"/>
    <lineage>
        <taxon>Bacteria</taxon>
        <taxon>Bacillati</taxon>
        <taxon>Cyanobacteriota</taxon>
        <taxon>Cyanophyceae</taxon>
        <taxon>Oscillatoriophycideae</taxon>
        <taxon>Aerosakkonematales</taxon>
        <taxon>Aerosakkonemataceae</taxon>
        <taxon>Floridanema</taxon>
    </lineage>
</organism>
<dbReference type="GO" id="GO:0003677">
    <property type="term" value="F:DNA binding"/>
    <property type="evidence" value="ECO:0007669"/>
    <property type="project" value="UniProtKB-UniRule"/>
</dbReference>
<evidence type="ECO:0000256" key="7">
    <source>
        <dbReference type="ARBA" id="ARBA00023163"/>
    </source>
</evidence>
<evidence type="ECO:0000256" key="10">
    <source>
        <dbReference type="HAMAP-Rule" id="MF_00366"/>
    </source>
</evidence>
<evidence type="ECO:0000313" key="11">
    <source>
        <dbReference type="EMBL" id="OKH39778.1"/>
    </source>
</evidence>
<dbReference type="SUPFAM" id="SSF63562">
    <property type="entry name" value="RPB6/omega subunit-like"/>
    <property type="match status" value="1"/>
</dbReference>
<comment type="similarity">
    <text evidence="1 10">Belongs to the RNA polymerase subunit omega family.</text>
</comment>
<evidence type="ECO:0000256" key="6">
    <source>
        <dbReference type="ARBA" id="ARBA00022695"/>
    </source>
</evidence>
<dbReference type="EMBL" id="MRCE01000004">
    <property type="protein sequence ID" value="OKH39778.1"/>
    <property type="molecule type" value="Genomic_DNA"/>
</dbReference>
<keyword evidence="7 10" id="KW-0804">Transcription</keyword>
<dbReference type="Pfam" id="PF01192">
    <property type="entry name" value="RNA_pol_Rpb6"/>
    <property type="match status" value="1"/>
</dbReference>
<accession>A0A1U7IQY2</accession>
<protein>
    <recommendedName>
        <fullName evidence="3 10">DNA-directed RNA polymerase subunit omega</fullName>
        <shortName evidence="10">RNAP omega subunit</shortName>
        <ecNumber evidence="2 10">2.7.7.6</ecNumber>
    </recommendedName>
    <alternativeName>
        <fullName evidence="10">RNA polymerase omega subunit</fullName>
    </alternativeName>
    <alternativeName>
        <fullName evidence="8 10">Transcriptase subunit omega</fullName>
    </alternativeName>
</protein>
<keyword evidence="6 10" id="KW-0548">Nucleotidyltransferase</keyword>
<evidence type="ECO:0000256" key="3">
    <source>
        <dbReference type="ARBA" id="ARBA00013725"/>
    </source>
</evidence>
<dbReference type="GO" id="GO:0006351">
    <property type="term" value="P:DNA-templated transcription"/>
    <property type="evidence" value="ECO:0007669"/>
    <property type="project" value="UniProtKB-UniRule"/>
</dbReference>
<evidence type="ECO:0000256" key="4">
    <source>
        <dbReference type="ARBA" id="ARBA00022478"/>
    </source>
</evidence>
<sequence length="77" mass="9187">MYKRSKFETSQTQVMYRAEDLIKAASNRYRITVQVANRAKRRRYEDFENIDDPMMKPVIRAIIEMSDELTQPEIIGE</sequence>
<dbReference type="OrthoDB" id="463386at2"/>
<keyword evidence="5 10" id="KW-0808">Transferase</keyword>
<dbReference type="InterPro" id="IPR036161">
    <property type="entry name" value="RPB6/omega-like_sf"/>
</dbReference>
<evidence type="ECO:0000256" key="2">
    <source>
        <dbReference type="ARBA" id="ARBA00012418"/>
    </source>
</evidence>
<dbReference type="InterPro" id="IPR006110">
    <property type="entry name" value="Pol_omega/Rpo6/RPB6"/>
</dbReference>
<dbReference type="InterPro" id="IPR003716">
    <property type="entry name" value="DNA-dir_RNA_pol_omega"/>
</dbReference>
<comment type="subunit">
    <text evidence="10">In cyanobacteria the RNAP catalytic core is composed of 2 alpha, 1 beta, 1 beta', 1 gamma and 1 omega subunit. When a sigma factor is associated with the core the holoenzyme is formed, which can initiate transcription.</text>
</comment>